<dbReference type="AlphaFoldDB" id="A0A9X4AFS9"/>
<evidence type="ECO:0000313" key="2">
    <source>
        <dbReference type="EMBL" id="MDC3417969.1"/>
    </source>
</evidence>
<proteinExistence type="predicted"/>
<feature type="transmembrane region" description="Helical" evidence="1">
    <location>
        <begin position="114"/>
        <end position="131"/>
    </location>
</feature>
<evidence type="ECO:0000256" key="1">
    <source>
        <dbReference type="SAM" id="Phobius"/>
    </source>
</evidence>
<feature type="transmembrane region" description="Helical" evidence="1">
    <location>
        <begin position="263"/>
        <end position="284"/>
    </location>
</feature>
<keyword evidence="3" id="KW-1185">Reference proteome</keyword>
<protein>
    <recommendedName>
        <fullName evidence="4">DUF4129 domain-containing protein</fullName>
    </recommendedName>
</protein>
<keyword evidence="1" id="KW-0812">Transmembrane</keyword>
<feature type="transmembrane region" description="Helical" evidence="1">
    <location>
        <begin position="12"/>
        <end position="29"/>
    </location>
</feature>
<feature type="transmembrane region" description="Helical" evidence="1">
    <location>
        <begin position="138"/>
        <end position="159"/>
    </location>
</feature>
<feature type="transmembrane region" description="Helical" evidence="1">
    <location>
        <begin position="187"/>
        <end position="205"/>
    </location>
</feature>
<keyword evidence="1" id="KW-1133">Transmembrane helix</keyword>
<name>A0A9X4AFS9_9BACI</name>
<organism evidence="2 3">
    <name type="scientific">Aquibacillus salsiterrae</name>
    <dbReference type="NCBI Taxonomy" id="2950439"/>
    <lineage>
        <taxon>Bacteria</taxon>
        <taxon>Bacillati</taxon>
        <taxon>Bacillota</taxon>
        <taxon>Bacilli</taxon>
        <taxon>Bacillales</taxon>
        <taxon>Bacillaceae</taxon>
        <taxon>Aquibacillus</taxon>
    </lineage>
</organism>
<sequence>MRNIFSRTLEALVEFLVLFPVILMIGVLLQEYQLVVWLLQFPVLMMTGLLFRLFIKQKKEWVYVAFSLFMTLLSLFLLFSSILTAIVALVLGFTLTYRASRYAVYDKKELFPSSYLWVIGLPIYVIGYVVFRYKEELVNYLSIVSFAGFILLIVTLLSANDEHLKAATLSKKARPMLTKNVIRQNRLFIIITIVFALLVANLQAIQAFIQQAIYQTIKGIVWLLTLNGNDESPPEQPPKAQQPDILGTEKAEPSLIAVWFEKIMYAVVAVGLICLALFLIYMLAKRFRRIIKKVTNWISRFANQLLGQRKEEEVDQSYIDEKESIFDWDTFVAKQKDKITRAVRTIYHRKPTWQQLSTEQKIRYLYRELVKEQVNNGYVYHPSLTIRETISEIIKMVPGYEKELNVLNELYEQIKYGETVNEEVNVDQLKVLIAR</sequence>
<keyword evidence="1" id="KW-0472">Membrane</keyword>
<gene>
    <name evidence="2" type="ORF">NC799_13805</name>
</gene>
<accession>A0A9X4AFS9</accession>
<dbReference type="RefSeq" id="WP_272447032.1">
    <property type="nucleotide sequence ID" value="NZ_JAMQKC010000017.1"/>
</dbReference>
<feature type="transmembrane region" description="Helical" evidence="1">
    <location>
        <begin position="61"/>
        <end position="94"/>
    </location>
</feature>
<dbReference type="Proteomes" id="UP001145069">
    <property type="component" value="Unassembled WGS sequence"/>
</dbReference>
<comment type="caution">
    <text evidence="2">The sequence shown here is derived from an EMBL/GenBank/DDBJ whole genome shotgun (WGS) entry which is preliminary data.</text>
</comment>
<reference evidence="2" key="1">
    <citation type="submission" date="2022-06" db="EMBL/GenBank/DDBJ databases">
        <title>Aquibacillus sp. a new bacterium isolated from soil saline samples.</title>
        <authorList>
            <person name="Galisteo C."/>
            <person name="De La Haba R."/>
            <person name="Sanchez-Porro C."/>
            <person name="Ventosa A."/>
        </authorList>
    </citation>
    <scope>NUCLEOTIDE SEQUENCE</scope>
    <source>
        <strain evidence="2">3ASR75-54</strain>
    </source>
</reference>
<evidence type="ECO:0000313" key="3">
    <source>
        <dbReference type="Proteomes" id="UP001145069"/>
    </source>
</evidence>
<feature type="transmembrane region" description="Helical" evidence="1">
    <location>
        <begin position="35"/>
        <end position="54"/>
    </location>
</feature>
<evidence type="ECO:0008006" key="4">
    <source>
        <dbReference type="Google" id="ProtNLM"/>
    </source>
</evidence>
<dbReference type="EMBL" id="JAMQKC010000017">
    <property type="protein sequence ID" value="MDC3417969.1"/>
    <property type="molecule type" value="Genomic_DNA"/>
</dbReference>